<dbReference type="GO" id="GO:0006506">
    <property type="term" value="P:GPI anchor biosynthetic process"/>
    <property type="evidence" value="ECO:0007669"/>
    <property type="project" value="UniProtKB-UniPathway"/>
</dbReference>
<dbReference type="eggNOG" id="COG5542">
    <property type="taxonomic scope" value="Bacteria"/>
</dbReference>
<protein>
    <recommendedName>
        <fullName evidence="14">Glycosyltransferase RgtA/B/C/D-like domain-containing protein</fullName>
    </recommendedName>
</protein>
<evidence type="ECO:0008006" key="14">
    <source>
        <dbReference type="Google" id="ProtNLM"/>
    </source>
</evidence>
<name>Q1AY04_RUBXD</name>
<dbReference type="STRING" id="266117.Rxyl_0756"/>
<evidence type="ECO:0000256" key="1">
    <source>
        <dbReference type="ARBA" id="ARBA00004477"/>
    </source>
</evidence>
<keyword evidence="9 10" id="KW-0472">Membrane</keyword>
<keyword evidence="13" id="KW-1185">Reference proteome</keyword>
<sequence length="378" mass="39963">MLAVFAASRLFFMAVGALSAGLLPRAEPAGDPLEPPGPLSYWAHWDGAWYSEIASGGYGERAPQSTAFFPLYPLLLRVGIFAGLGPSLWGVVLSLAATLLALYFVHRIAGHLCGERAARAATLSLAFFPTAFFLNAVYTEALFLALSAGSVWAALLRRDLLLAGLLGALAAATRNVGVLLVLPLLFEWWRSRRELGLRALLGVALVPAGLFAYMAFLWARFGEPLLFAGQQSYWGRALTSPPVTARMAWEAAAEGAGYLLQPSALFLDPSPTPSLAASNALNLAFLLLLLALLGSSLALLPPGLSAYALLGAALPLLTPSPSFPLMSLPRFMLGLFPLFLALGALLSRSRAALLAWLAASSAAGAALTALFVTWRWVA</sequence>
<evidence type="ECO:0000313" key="12">
    <source>
        <dbReference type="EMBL" id="ABG03724.1"/>
    </source>
</evidence>
<feature type="transmembrane region" description="Helical" evidence="10">
    <location>
        <begin position="328"/>
        <end position="346"/>
    </location>
</feature>
<evidence type="ECO:0000256" key="4">
    <source>
        <dbReference type="ARBA" id="ARBA00022676"/>
    </source>
</evidence>
<keyword evidence="8 10" id="KW-1133">Transmembrane helix</keyword>
<dbReference type="Proteomes" id="UP000006637">
    <property type="component" value="Chromosome"/>
</dbReference>
<dbReference type="GO" id="GO:0031501">
    <property type="term" value="C:mannosyltransferase complex"/>
    <property type="evidence" value="ECO:0007669"/>
    <property type="project" value="TreeGrafter"/>
</dbReference>
<dbReference type="Pfam" id="PF04188">
    <property type="entry name" value="Mannosyl_trans2"/>
    <property type="match status" value="1"/>
</dbReference>
<dbReference type="PANTHER" id="PTHR12468:SF2">
    <property type="entry name" value="GPI MANNOSYLTRANSFERASE 2"/>
    <property type="match status" value="1"/>
</dbReference>
<dbReference type="HOGENOM" id="CLU_036370_3_1_11"/>
<evidence type="ECO:0000256" key="8">
    <source>
        <dbReference type="ARBA" id="ARBA00022989"/>
    </source>
</evidence>
<evidence type="ECO:0000256" key="6">
    <source>
        <dbReference type="ARBA" id="ARBA00022692"/>
    </source>
</evidence>
<comment type="pathway">
    <text evidence="2">Glycolipid biosynthesis; glycosylphosphatidylinositol-anchor biosynthesis.</text>
</comment>
<dbReference type="GO" id="GO:0016020">
    <property type="term" value="C:membrane"/>
    <property type="evidence" value="ECO:0007669"/>
    <property type="project" value="GOC"/>
</dbReference>
<evidence type="ECO:0000313" key="13">
    <source>
        <dbReference type="Proteomes" id="UP000006637"/>
    </source>
</evidence>
<feature type="transmembrane region" description="Helical" evidence="10">
    <location>
        <begin position="275"/>
        <end position="293"/>
    </location>
</feature>
<keyword evidence="5" id="KW-0808">Transferase</keyword>
<dbReference type="GO" id="GO:0004376">
    <property type="term" value="F:GPI mannosyltransferase activity"/>
    <property type="evidence" value="ECO:0007669"/>
    <property type="project" value="InterPro"/>
</dbReference>
<dbReference type="PANTHER" id="PTHR12468">
    <property type="entry name" value="GPI MANNOSYLTRANSFERASE 2"/>
    <property type="match status" value="1"/>
</dbReference>
<evidence type="ECO:0000256" key="9">
    <source>
        <dbReference type="ARBA" id="ARBA00023136"/>
    </source>
</evidence>
<evidence type="ECO:0000256" key="7">
    <source>
        <dbReference type="ARBA" id="ARBA00022824"/>
    </source>
</evidence>
<comment type="subcellular location">
    <subcellularLocation>
        <location evidence="1">Endoplasmic reticulum membrane</location>
        <topology evidence="1">Multi-pass membrane protein</topology>
    </subcellularLocation>
</comment>
<keyword evidence="4" id="KW-0328">Glycosyltransferase</keyword>
<dbReference type="UniPathway" id="UPA00196"/>
<feature type="transmembrane region" description="Helical" evidence="10">
    <location>
        <begin position="126"/>
        <end position="155"/>
    </location>
</feature>
<keyword evidence="6 10" id="KW-0812">Transmembrane</keyword>
<dbReference type="GO" id="GO:0000009">
    <property type="term" value="F:alpha-1,6-mannosyltransferase activity"/>
    <property type="evidence" value="ECO:0007669"/>
    <property type="project" value="InterPro"/>
</dbReference>
<keyword evidence="3" id="KW-0337">GPI-anchor biosynthesis</keyword>
<evidence type="ECO:0000256" key="2">
    <source>
        <dbReference type="ARBA" id="ARBA00004687"/>
    </source>
</evidence>
<keyword evidence="7" id="KW-0256">Endoplasmic reticulum</keyword>
<reference evidence="12 13" key="1">
    <citation type="submission" date="2006-06" db="EMBL/GenBank/DDBJ databases">
        <title>Complete sequence of Rubrobacter xylanophilus DSM 9941.</title>
        <authorList>
            <consortium name="US DOE Joint Genome Institute"/>
            <person name="Copeland A."/>
            <person name="Lucas S."/>
            <person name="Lapidus A."/>
            <person name="Barry K."/>
            <person name="Detter J.C."/>
            <person name="Glavina del Rio T."/>
            <person name="Hammon N."/>
            <person name="Israni S."/>
            <person name="Dalin E."/>
            <person name="Tice H."/>
            <person name="Pitluck S."/>
            <person name="Munk A.C."/>
            <person name="Brettin T."/>
            <person name="Bruce D."/>
            <person name="Han C."/>
            <person name="Tapia R."/>
            <person name="Gilna P."/>
            <person name="Schmutz J."/>
            <person name="Larimer F."/>
            <person name="Land M."/>
            <person name="Hauser L."/>
            <person name="Kyrpides N."/>
            <person name="Lykidis A."/>
            <person name="da Costa M.S."/>
            <person name="Rainey F.A."/>
            <person name="Empadinhas N."/>
            <person name="Jolivet E."/>
            <person name="Battista J.R."/>
            <person name="Richardson P."/>
        </authorList>
    </citation>
    <scope>NUCLEOTIDE SEQUENCE [LARGE SCALE GENOMIC DNA]</scope>
    <source>
        <strain evidence="13">DSM 9941 / NBRC 16129 / PRD-1</strain>
    </source>
</reference>
<keyword evidence="11" id="KW-0732">Signal</keyword>
<proteinExistence type="predicted"/>
<evidence type="ECO:0000256" key="10">
    <source>
        <dbReference type="SAM" id="Phobius"/>
    </source>
</evidence>
<feature type="transmembrane region" description="Helical" evidence="10">
    <location>
        <begin position="197"/>
        <end position="219"/>
    </location>
</feature>
<dbReference type="InterPro" id="IPR007315">
    <property type="entry name" value="PIG-V/Gpi18"/>
</dbReference>
<accession>Q1AY04</accession>
<evidence type="ECO:0000256" key="3">
    <source>
        <dbReference type="ARBA" id="ARBA00022502"/>
    </source>
</evidence>
<dbReference type="AlphaFoldDB" id="Q1AY04"/>
<feature type="signal peptide" evidence="11">
    <location>
        <begin position="1"/>
        <end position="19"/>
    </location>
</feature>
<organism evidence="12 13">
    <name type="scientific">Rubrobacter xylanophilus (strain DSM 9941 / JCM 11954 / NBRC 16129 / PRD-1)</name>
    <dbReference type="NCBI Taxonomy" id="266117"/>
    <lineage>
        <taxon>Bacteria</taxon>
        <taxon>Bacillati</taxon>
        <taxon>Actinomycetota</taxon>
        <taxon>Rubrobacteria</taxon>
        <taxon>Rubrobacterales</taxon>
        <taxon>Rubrobacteraceae</taxon>
        <taxon>Rubrobacter</taxon>
    </lineage>
</organism>
<feature type="transmembrane region" description="Helical" evidence="10">
    <location>
        <begin position="353"/>
        <end position="377"/>
    </location>
</feature>
<dbReference type="KEGG" id="rxy:Rxyl_0756"/>
<evidence type="ECO:0000256" key="11">
    <source>
        <dbReference type="SAM" id="SignalP"/>
    </source>
</evidence>
<evidence type="ECO:0000256" key="5">
    <source>
        <dbReference type="ARBA" id="ARBA00022679"/>
    </source>
</evidence>
<feature type="transmembrane region" description="Helical" evidence="10">
    <location>
        <begin position="78"/>
        <end position="105"/>
    </location>
</feature>
<feature type="chain" id="PRO_5004187750" description="Glycosyltransferase RgtA/B/C/D-like domain-containing protein" evidence="11">
    <location>
        <begin position="20"/>
        <end position="378"/>
    </location>
</feature>
<gene>
    <name evidence="12" type="ordered locus">Rxyl_0756</name>
</gene>
<dbReference type="EMBL" id="CP000386">
    <property type="protein sequence ID" value="ABG03724.1"/>
    <property type="molecule type" value="Genomic_DNA"/>
</dbReference>
<feature type="transmembrane region" description="Helical" evidence="10">
    <location>
        <begin position="298"/>
        <end position="316"/>
    </location>
</feature>
<feature type="transmembrane region" description="Helical" evidence="10">
    <location>
        <begin position="161"/>
        <end position="185"/>
    </location>
</feature>